<evidence type="ECO:0000256" key="4">
    <source>
        <dbReference type="ARBA" id="ARBA00022525"/>
    </source>
</evidence>
<dbReference type="Proteomes" id="UP001141806">
    <property type="component" value="Unassembled WGS sequence"/>
</dbReference>
<keyword evidence="5 7" id="KW-0732">Signal</keyword>
<dbReference type="InterPro" id="IPR010264">
    <property type="entry name" value="Self-incomp_S1"/>
</dbReference>
<organism evidence="8 9">
    <name type="scientific">Protea cynaroides</name>
    <dbReference type="NCBI Taxonomy" id="273540"/>
    <lineage>
        <taxon>Eukaryota</taxon>
        <taxon>Viridiplantae</taxon>
        <taxon>Streptophyta</taxon>
        <taxon>Embryophyta</taxon>
        <taxon>Tracheophyta</taxon>
        <taxon>Spermatophyta</taxon>
        <taxon>Magnoliopsida</taxon>
        <taxon>Proteales</taxon>
        <taxon>Proteaceae</taxon>
        <taxon>Protea</taxon>
    </lineage>
</organism>
<evidence type="ECO:0000313" key="9">
    <source>
        <dbReference type="Proteomes" id="UP001141806"/>
    </source>
</evidence>
<evidence type="ECO:0000256" key="2">
    <source>
        <dbReference type="ARBA" id="ARBA00005581"/>
    </source>
</evidence>
<dbReference type="PANTHER" id="PTHR31232:SF18">
    <property type="entry name" value="S-PROTEIN HOMOLOG"/>
    <property type="match status" value="1"/>
</dbReference>
<comment type="similarity">
    <text evidence="2 6">Belongs to the plant self-incompatibility (S1) protein family.</text>
</comment>
<dbReference type="GO" id="GO:0060320">
    <property type="term" value="P:rejection of self pollen"/>
    <property type="evidence" value="ECO:0007669"/>
    <property type="project" value="UniProtKB-KW"/>
</dbReference>
<sequence>MMMMMMMTMGKSNSMVSTRSSFVILFVMALIILCQPYEAQGIFEKYHVNITNDLGVGYVLKVHCKSKNDDLGWKLLDNGKFYEWSFHMNFLHTTLFFCKMEWSDIHSGSFVVFDANRDMVRCDTVCFWSARQDGLYGYSDVHTQKTDYYFKWSS</sequence>
<dbReference type="AlphaFoldDB" id="A0A9Q0KEE5"/>
<proteinExistence type="inferred from homology"/>
<keyword evidence="9" id="KW-1185">Reference proteome</keyword>
<dbReference type="Pfam" id="PF05938">
    <property type="entry name" value="Self-incomp_S1"/>
    <property type="match status" value="1"/>
</dbReference>
<evidence type="ECO:0000256" key="6">
    <source>
        <dbReference type="RuleBase" id="RU367044"/>
    </source>
</evidence>
<evidence type="ECO:0000256" key="7">
    <source>
        <dbReference type="SAM" id="SignalP"/>
    </source>
</evidence>
<keyword evidence="4 6" id="KW-0964">Secreted</keyword>
<evidence type="ECO:0000256" key="5">
    <source>
        <dbReference type="ARBA" id="ARBA00022729"/>
    </source>
</evidence>
<feature type="chain" id="PRO_5040377805" description="S-protein homolog" evidence="7">
    <location>
        <begin position="40"/>
        <end position="154"/>
    </location>
</feature>
<gene>
    <name evidence="8" type="ORF">NE237_015512</name>
</gene>
<evidence type="ECO:0000313" key="8">
    <source>
        <dbReference type="EMBL" id="KAJ4968811.1"/>
    </source>
</evidence>
<dbReference type="OrthoDB" id="1938697at2759"/>
<feature type="signal peptide" evidence="7">
    <location>
        <begin position="1"/>
        <end position="39"/>
    </location>
</feature>
<keyword evidence="3 6" id="KW-0713">Self-incompatibility</keyword>
<protein>
    <recommendedName>
        <fullName evidence="6">S-protein homolog</fullName>
    </recommendedName>
</protein>
<reference evidence="8" key="1">
    <citation type="journal article" date="2023" name="Plant J.">
        <title>The genome of the king protea, Protea cynaroides.</title>
        <authorList>
            <person name="Chang J."/>
            <person name="Duong T.A."/>
            <person name="Schoeman C."/>
            <person name="Ma X."/>
            <person name="Roodt D."/>
            <person name="Barker N."/>
            <person name="Li Z."/>
            <person name="Van de Peer Y."/>
            <person name="Mizrachi E."/>
        </authorList>
    </citation>
    <scope>NUCLEOTIDE SEQUENCE</scope>
    <source>
        <tissue evidence="8">Young leaves</tissue>
    </source>
</reference>
<evidence type="ECO:0000256" key="3">
    <source>
        <dbReference type="ARBA" id="ARBA00022471"/>
    </source>
</evidence>
<accession>A0A9Q0KEE5</accession>
<evidence type="ECO:0000256" key="1">
    <source>
        <dbReference type="ARBA" id="ARBA00004613"/>
    </source>
</evidence>
<dbReference type="EMBL" id="JAMYWD010000006">
    <property type="protein sequence ID" value="KAJ4968811.1"/>
    <property type="molecule type" value="Genomic_DNA"/>
</dbReference>
<name>A0A9Q0KEE5_9MAGN</name>
<comment type="subcellular location">
    <subcellularLocation>
        <location evidence="1 6">Secreted</location>
    </subcellularLocation>
</comment>
<comment type="caution">
    <text evidence="8">The sequence shown here is derived from an EMBL/GenBank/DDBJ whole genome shotgun (WGS) entry which is preliminary data.</text>
</comment>
<dbReference type="GO" id="GO:0005576">
    <property type="term" value="C:extracellular region"/>
    <property type="evidence" value="ECO:0007669"/>
    <property type="project" value="UniProtKB-SubCell"/>
</dbReference>
<dbReference type="PANTHER" id="PTHR31232">
    <property type="match status" value="1"/>
</dbReference>